<gene>
    <name evidence="5" type="ORF">ACFO3M_02755</name>
</gene>
<name>A0ABV9LEE2_9ACTN</name>
<dbReference type="InterPro" id="IPR042099">
    <property type="entry name" value="ANL_N_sf"/>
</dbReference>
<organism evidence="5 6">
    <name type="scientific">Geodermatophilus arenarius</name>
    <dbReference type="NCBI Taxonomy" id="1137990"/>
    <lineage>
        <taxon>Bacteria</taxon>
        <taxon>Bacillati</taxon>
        <taxon>Actinomycetota</taxon>
        <taxon>Actinomycetes</taxon>
        <taxon>Geodermatophilales</taxon>
        <taxon>Geodermatophilaceae</taxon>
        <taxon>Geodermatophilus</taxon>
    </lineage>
</organism>
<dbReference type="Proteomes" id="UP001596025">
    <property type="component" value="Unassembled WGS sequence"/>
</dbReference>
<evidence type="ECO:0000256" key="2">
    <source>
        <dbReference type="ARBA" id="ARBA00022598"/>
    </source>
</evidence>
<evidence type="ECO:0000313" key="6">
    <source>
        <dbReference type="Proteomes" id="UP001596025"/>
    </source>
</evidence>
<accession>A0ABV9LEE2</accession>
<evidence type="ECO:0000256" key="1">
    <source>
        <dbReference type="ARBA" id="ARBA00006432"/>
    </source>
</evidence>
<evidence type="ECO:0000259" key="4">
    <source>
        <dbReference type="Pfam" id="PF13193"/>
    </source>
</evidence>
<keyword evidence="6" id="KW-1185">Reference proteome</keyword>
<dbReference type="InterPro" id="IPR020845">
    <property type="entry name" value="AMP-binding_CS"/>
</dbReference>
<feature type="domain" description="AMP-binding enzyme C-terminal" evidence="4">
    <location>
        <begin position="490"/>
        <end position="568"/>
    </location>
</feature>
<dbReference type="SUPFAM" id="SSF56801">
    <property type="entry name" value="Acetyl-CoA synthetase-like"/>
    <property type="match status" value="1"/>
</dbReference>
<evidence type="ECO:0000259" key="3">
    <source>
        <dbReference type="Pfam" id="PF00501"/>
    </source>
</evidence>
<protein>
    <submittedName>
        <fullName evidence="5">Class I adenylate-forming enzyme family protein</fullName>
    </submittedName>
</protein>
<feature type="domain" description="AMP-dependent synthetase/ligase" evidence="3">
    <location>
        <begin position="39"/>
        <end position="438"/>
    </location>
</feature>
<dbReference type="InterPro" id="IPR000873">
    <property type="entry name" value="AMP-dep_synth/lig_dom"/>
</dbReference>
<comment type="caution">
    <text evidence="5">The sequence shown here is derived from an EMBL/GenBank/DDBJ whole genome shotgun (WGS) entry which is preliminary data.</text>
</comment>
<dbReference type="PROSITE" id="PS00455">
    <property type="entry name" value="AMP_BINDING"/>
    <property type="match status" value="1"/>
</dbReference>
<dbReference type="InterPro" id="IPR045851">
    <property type="entry name" value="AMP-bd_C_sf"/>
</dbReference>
<sequence length="585" mass="61870">MTATHPAPADAAQEPAASWPPGLPRSLEYPLVPVGSILRAAVRRWGARTAFVDHDVELTFEELGARAAAVANWLADHGVGRGDVVAVHVPNCRQYPAVYYGVVMAGAVFSPTNPLLPAADLAAQLTDAGAKVLVTWDQVLPFVRSALEATPVQTVVVTGEAHTLDFAARLEGLEATDVDLADLLAADPTDRHLDAGLDPAADLAHLAYTGGTTGVSKGVELPHRNVVTNVLQSSCWTSGSLPELDEAGDVTIRQVLGEDECPTRLGEATLINLTPWFHAMGAIGYLNGMVMGGTTTVIHMRFDPVRYVEDAKRHRVTSIGGAPPVFVALLQVPGFAEQDWSHVRGVSSGAAPLPVSLIERLQALLPNAVIGEGYGLTEVTMMATGNPTFRSGTRKAGTVGVPIFDTEITVRPLGGGDPLPTGERGEVCIRGPQVMRGYAHRPEATAEAIDADGWFHTGDVGILDEDGYLSIVDRTKDMLLYKGYNVFPRELEEILFGVPGVAGAAVVGRPDEAAGELPVAYVVRRADDAGAALTAESVMAAVNDRVTHYKRLRDVVFIDAIPVSAAGKVLKRELAAREREAVAGG</sequence>
<dbReference type="Pfam" id="PF13193">
    <property type="entry name" value="AMP-binding_C"/>
    <property type="match status" value="1"/>
</dbReference>
<dbReference type="Gene3D" id="3.40.50.12780">
    <property type="entry name" value="N-terminal domain of ligase-like"/>
    <property type="match status" value="1"/>
</dbReference>
<dbReference type="InterPro" id="IPR025110">
    <property type="entry name" value="AMP-bd_C"/>
</dbReference>
<dbReference type="Pfam" id="PF00501">
    <property type="entry name" value="AMP-binding"/>
    <property type="match status" value="1"/>
</dbReference>
<proteinExistence type="inferred from homology"/>
<evidence type="ECO:0000313" key="5">
    <source>
        <dbReference type="EMBL" id="MFC4692299.1"/>
    </source>
</evidence>
<comment type="similarity">
    <text evidence="1">Belongs to the ATP-dependent AMP-binding enzyme family.</text>
</comment>
<dbReference type="RefSeq" id="WP_387986043.1">
    <property type="nucleotide sequence ID" value="NZ_JBHSGR010000002.1"/>
</dbReference>
<dbReference type="PANTHER" id="PTHR24096:SF149">
    <property type="entry name" value="AMP-BINDING DOMAIN-CONTAINING PROTEIN-RELATED"/>
    <property type="match status" value="1"/>
</dbReference>
<dbReference type="EMBL" id="JBHSGR010000002">
    <property type="protein sequence ID" value="MFC4692299.1"/>
    <property type="molecule type" value="Genomic_DNA"/>
</dbReference>
<dbReference type="Gene3D" id="3.30.300.30">
    <property type="match status" value="1"/>
</dbReference>
<reference evidence="6" key="1">
    <citation type="journal article" date="2019" name="Int. J. Syst. Evol. Microbiol.">
        <title>The Global Catalogue of Microorganisms (GCM) 10K type strain sequencing project: providing services to taxonomists for standard genome sequencing and annotation.</title>
        <authorList>
            <consortium name="The Broad Institute Genomics Platform"/>
            <consortium name="The Broad Institute Genome Sequencing Center for Infectious Disease"/>
            <person name="Wu L."/>
            <person name="Ma J."/>
        </authorList>
    </citation>
    <scope>NUCLEOTIDE SEQUENCE [LARGE SCALE GENOMIC DNA]</scope>
    <source>
        <strain evidence="6">CCUG 62763</strain>
    </source>
</reference>
<dbReference type="PANTHER" id="PTHR24096">
    <property type="entry name" value="LONG-CHAIN-FATTY-ACID--COA LIGASE"/>
    <property type="match status" value="1"/>
</dbReference>
<keyword evidence="2" id="KW-0436">Ligase</keyword>